<dbReference type="SUPFAM" id="SSF53474">
    <property type="entry name" value="alpha/beta-Hydrolases"/>
    <property type="match status" value="1"/>
</dbReference>
<dbReference type="InterPro" id="IPR010915">
    <property type="entry name" value="PHB_depoly_PhaZ"/>
</dbReference>
<organism evidence="2 3">
    <name type="scientific">Ancylobacter pratisalsi</name>
    <dbReference type="NCBI Taxonomy" id="1745854"/>
    <lineage>
        <taxon>Bacteria</taxon>
        <taxon>Pseudomonadati</taxon>
        <taxon>Pseudomonadota</taxon>
        <taxon>Alphaproteobacteria</taxon>
        <taxon>Hyphomicrobiales</taxon>
        <taxon>Xanthobacteraceae</taxon>
        <taxon>Ancylobacter</taxon>
    </lineage>
</organism>
<dbReference type="InterPro" id="IPR029058">
    <property type="entry name" value="AB_hydrolase_fold"/>
</dbReference>
<dbReference type="Pfam" id="PF06850">
    <property type="entry name" value="PHB_depo_C"/>
    <property type="match status" value="1"/>
</dbReference>
<dbReference type="PANTHER" id="PTHR36837:SF4">
    <property type="entry name" value="BLR0908 PROTEIN"/>
    <property type="match status" value="1"/>
</dbReference>
<dbReference type="InterPro" id="IPR009656">
    <property type="entry name" value="PHB_depo_C"/>
</dbReference>
<feature type="domain" description="PHB de-polymerase C-terminal" evidence="1">
    <location>
        <begin position="206"/>
        <end position="406"/>
    </location>
</feature>
<name>A0A6P1YX86_9HYPH</name>
<gene>
    <name evidence="2" type="primary">phaZ</name>
    <name evidence="2" type="ORF">G3A50_09635</name>
</gene>
<evidence type="ECO:0000313" key="2">
    <source>
        <dbReference type="EMBL" id="QIB36184.1"/>
    </source>
</evidence>
<protein>
    <submittedName>
        <fullName evidence="2">Polyhydroxyalkanoate depolymerase</fullName>
    </submittedName>
</protein>
<evidence type="ECO:0000313" key="3">
    <source>
        <dbReference type="Proteomes" id="UP000464751"/>
    </source>
</evidence>
<dbReference type="NCBIfam" id="TIGR01849">
    <property type="entry name" value="PHB_depoly_PhaZ"/>
    <property type="match status" value="1"/>
</dbReference>
<dbReference type="RefSeq" id="WP_163077491.1">
    <property type="nucleotide sequence ID" value="NZ_CP048630.1"/>
</dbReference>
<dbReference type="PANTHER" id="PTHR36837">
    <property type="entry name" value="POLY(3-HYDROXYALKANOATE) POLYMERASE SUBUNIT PHAC"/>
    <property type="match status" value="1"/>
</dbReference>
<dbReference type="KEGG" id="apra:G3A50_09635"/>
<dbReference type="AlphaFoldDB" id="A0A6P1YX86"/>
<accession>A0A6P1YX86</accession>
<dbReference type="Proteomes" id="UP000464751">
    <property type="component" value="Chromosome"/>
</dbReference>
<evidence type="ECO:0000259" key="1">
    <source>
        <dbReference type="Pfam" id="PF06850"/>
    </source>
</evidence>
<reference evidence="2 3" key="1">
    <citation type="submission" date="2020-02" db="EMBL/GenBank/DDBJ databases">
        <authorList>
            <person name="Li G."/>
        </authorList>
    </citation>
    <scope>NUCLEOTIDE SEQUENCE [LARGE SCALE GENOMIC DNA]</scope>
    <source>
        <strain evidence="2 3">DSM 102029</strain>
    </source>
</reference>
<proteinExistence type="predicted"/>
<keyword evidence="3" id="KW-1185">Reference proteome</keyword>
<dbReference type="PIRSF" id="PIRSF020818">
    <property type="entry name" value="PHB_depoly_PhaZ"/>
    <property type="match status" value="1"/>
</dbReference>
<dbReference type="InterPro" id="IPR051321">
    <property type="entry name" value="PHA/PHB_synthase"/>
</dbReference>
<dbReference type="EMBL" id="CP048630">
    <property type="protein sequence ID" value="QIB36184.1"/>
    <property type="molecule type" value="Genomic_DNA"/>
</dbReference>
<sequence length="408" mass="45230">MIYAAYQAQADLLEPMRAAARMSRRMLGTAMSGFGGYGDTAFLRNLSATFEMIERAGLSHARPAFGIDSVMVGNREVEVTEEVALDLPFGSLLHFKKDIDQPQPRLLVVAPLSGHFATLLLDTVKTLLPENDVYITDWANARDVPLDAGRFGFDDYVTHVIRFLEAIGPGAHALAVCQPCVQVLAAAAVMAQRDNPATPHSITLMAGPVDTRINPTKVNELAMSKPLDWFEKNLIGTVPPGFPGVGRQVYPGFIQVSAFLAMNLDRHVKAHVELFENLSMGEHDKATTAKSFYDEYFAVLDLAAEFYLETIRIVFQEHDLPRGVLTYEGDRIDFRAVRRTSLLTVEGERDDICAVGQTVAAQDICSSLRPHRKRHHLQPGVGHYGVFSGRRWRGQVYPLVRNHILSSD</sequence>